<accession>A0AAN6QPC8</accession>
<dbReference type="EMBL" id="MU853348">
    <property type="protein sequence ID" value="KAK4111005.1"/>
    <property type="molecule type" value="Genomic_DNA"/>
</dbReference>
<protein>
    <submittedName>
        <fullName evidence="1">Uncharacterized protein</fullName>
    </submittedName>
</protein>
<dbReference type="RefSeq" id="XP_064668575.1">
    <property type="nucleotide sequence ID" value="XM_064808822.1"/>
</dbReference>
<dbReference type="GeneID" id="89932945"/>
<dbReference type="Proteomes" id="UP001302812">
    <property type="component" value="Unassembled WGS sequence"/>
</dbReference>
<dbReference type="AlphaFoldDB" id="A0AAN6QPC8"/>
<comment type="caution">
    <text evidence="1">The sequence shown here is derived from an EMBL/GenBank/DDBJ whole genome shotgun (WGS) entry which is preliminary data.</text>
</comment>
<reference evidence="1" key="1">
    <citation type="journal article" date="2023" name="Mol. Phylogenet. Evol.">
        <title>Genome-scale phylogeny and comparative genomics of the fungal order Sordariales.</title>
        <authorList>
            <person name="Hensen N."/>
            <person name="Bonometti L."/>
            <person name="Westerberg I."/>
            <person name="Brannstrom I.O."/>
            <person name="Guillou S."/>
            <person name="Cros-Aarteil S."/>
            <person name="Calhoun S."/>
            <person name="Haridas S."/>
            <person name="Kuo A."/>
            <person name="Mondo S."/>
            <person name="Pangilinan J."/>
            <person name="Riley R."/>
            <person name="LaButti K."/>
            <person name="Andreopoulos B."/>
            <person name="Lipzen A."/>
            <person name="Chen C."/>
            <person name="Yan M."/>
            <person name="Daum C."/>
            <person name="Ng V."/>
            <person name="Clum A."/>
            <person name="Steindorff A."/>
            <person name="Ohm R.A."/>
            <person name="Martin F."/>
            <person name="Silar P."/>
            <person name="Natvig D.O."/>
            <person name="Lalanne C."/>
            <person name="Gautier V."/>
            <person name="Ament-Velasquez S.L."/>
            <person name="Kruys A."/>
            <person name="Hutchinson M.I."/>
            <person name="Powell A.J."/>
            <person name="Barry K."/>
            <person name="Miller A.N."/>
            <person name="Grigoriev I.V."/>
            <person name="Debuchy R."/>
            <person name="Gladieux P."/>
            <person name="Hiltunen Thoren M."/>
            <person name="Johannesson H."/>
        </authorList>
    </citation>
    <scope>NUCLEOTIDE SEQUENCE</scope>
    <source>
        <strain evidence="1">CBS 508.74</strain>
    </source>
</reference>
<evidence type="ECO:0000313" key="2">
    <source>
        <dbReference type="Proteomes" id="UP001302812"/>
    </source>
</evidence>
<gene>
    <name evidence="1" type="ORF">N656DRAFT_190427</name>
</gene>
<reference evidence="1" key="2">
    <citation type="submission" date="2023-05" db="EMBL/GenBank/DDBJ databases">
        <authorList>
            <consortium name="Lawrence Berkeley National Laboratory"/>
            <person name="Steindorff A."/>
            <person name="Hensen N."/>
            <person name="Bonometti L."/>
            <person name="Westerberg I."/>
            <person name="Brannstrom I.O."/>
            <person name="Guillou S."/>
            <person name="Cros-Aarteil S."/>
            <person name="Calhoun S."/>
            <person name="Haridas S."/>
            <person name="Kuo A."/>
            <person name="Mondo S."/>
            <person name="Pangilinan J."/>
            <person name="Riley R."/>
            <person name="Labutti K."/>
            <person name="Andreopoulos B."/>
            <person name="Lipzen A."/>
            <person name="Chen C."/>
            <person name="Yanf M."/>
            <person name="Daum C."/>
            <person name="Ng V."/>
            <person name="Clum A."/>
            <person name="Ohm R."/>
            <person name="Martin F."/>
            <person name="Silar P."/>
            <person name="Natvig D."/>
            <person name="Lalanne C."/>
            <person name="Gautier V."/>
            <person name="Ament-Velasquez S.L."/>
            <person name="Kruys A."/>
            <person name="Hutchinson M.I."/>
            <person name="Powell A.J."/>
            <person name="Barry K."/>
            <person name="Miller A.N."/>
            <person name="Grigoriev I.V."/>
            <person name="Debuchy R."/>
            <person name="Gladieux P."/>
            <person name="Thoren M.H."/>
            <person name="Johannesson H."/>
        </authorList>
    </citation>
    <scope>NUCLEOTIDE SEQUENCE</scope>
    <source>
        <strain evidence="1">CBS 508.74</strain>
    </source>
</reference>
<name>A0AAN6QPC8_9PEZI</name>
<evidence type="ECO:0000313" key="1">
    <source>
        <dbReference type="EMBL" id="KAK4111005.1"/>
    </source>
</evidence>
<sequence length="165" mass="18247">MMSQLSSWSRAGSTASLLIDECLTCLDAGECALVPIIRRTIQSHWTGKVSRFALVDKVLEDVYDHRLKFIYSPYQERKCIDGILNEMIDAHTSPPSVIAAAPGAPPPSVPAGISQEIAGNLGWKFFEHFLGAMSKYRLIDGSQPYKDWIPQQGPSGRSPMIPTLW</sequence>
<organism evidence="1 2">
    <name type="scientific">Canariomyces notabilis</name>
    <dbReference type="NCBI Taxonomy" id="2074819"/>
    <lineage>
        <taxon>Eukaryota</taxon>
        <taxon>Fungi</taxon>
        <taxon>Dikarya</taxon>
        <taxon>Ascomycota</taxon>
        <taxon>Pezizomycotina</taxon>
        <taxon>Sordariomycetes</taxon>
        <taxon>Sordariomycetidae</taxon>
        <taxon>Sordariales</taxon>
        <taxon>Chaetomiaceae</taxon>
        <taxon>Canariomyces</taxon>
    </lineage>
</organism>
<keyword evidence="2" id="KW-1185">Reference proteome</keyword>
<proteinExistence type="predicted"/>